<comment type="similarity">
    <text evidence="8">Belongs to the Bfd family.</text>
</comment>
<dbReference type="AlphaFoldDB" id="A0A0N1JSQ9"/>
<gene>
    <name evidence="10" type="ORF">WG78_12555</name>
</gene>
<sequence length="67" mass="7244">MYICICNSVNQKAIHAAVEDGVQTFAQLQMATRAATCCGQCTSCAKEALYEALEAKAIREWDEAEAA</sequence>
<dbReference type="OrthoDB" id="9815350at2"/>
<accession>A0A0N1JSQ9</accession>
<evidence type="ECO:0000256" key="4">
    <source>
        <dbReference type="ARBA" id="ARBA00022982"/>
    </source>
</evidence>
<evidence type="ECO:0000313" key="10">
    <source>
        <dbReference type="EMBL" id="KPC52677.1"/>
    </source>
</evidence>
<dbReference type="Pfam" id="PF04324">
    <property type="entry name" value="Fer2_BFD"/>
    <property type="match status" value="1"/>
</dbReference>
<protein>
    <recommendedName>
        <fullName evidence="7">Bacterioferritin-associated ferredoxin</fullName>
    </recommendedName>
</protein>
<dbReference type="Gene3D" id="1.10.10.1100">
    <property type="entry name" value="BFD-like [2Fe-2S]-binding domain"/>
    <property type="match status" value="1"/>
</dbReference>
<feature type="domain" description="BFD-like [2Fe-2S]-binding" evidence="9">
    <location>
        <begin position="2"/>
        <end position="48"/>
    </location>
</feature>
<comment type="caution">
    <text evidence="10">The sequence shown here is derived from an EMBL/GenBank/DDBJ whole genome shotgun (WGS) entry which is preliminary data.</text>
</comment>
<keyword evidence="6" id="KW-0411">Iron-sulfur</keyword>
<keyword evidence="4" id="KW-0249">Electron transport</keyword>
<dbReference type="InterPro" id="IPR041854">
    <property type="entry name" value="BFD-like_2Fe2S-bd_dom_sf"/>
</dbReference>
<evidence type="ECO:0000256" key="1">
    <source>
        <dbReference type="ARBA" id="ARBA00022448"/>
    </source>
</evidence>
<dbReference type="PANTHER" id="PTHR37424:SF1">
    <property type="entry name" value="BACTERIOFERRITIN-ASSOCIATED FERREDOXIN"/>
    <property type="match status" value="1"/>
</dbReference>
<dbReference type="InterPro" id="IPR052371">
    <property type="entry name" value="BFD-associated_ferredoxin"/>
</dbReference>
<evidence type="ECO:0000256" key="7">
    <source>
        <dbReference type="ARBA" id="ARBA00039386"/>
    </source>
</evidence>
<dbReference type="PANTHER" id="PTHR37424">
    <property type="entry name" value="BACTERIOFERRITIN-ASSOCIATED FERREDOXIN"/>
    <property type="match status" value="1"/>
</dbReference>
<keyword evidence="11" id="KW-1185">Reference proteome</keyword>
<keyword evidence="2" id="KW-0001">2Fe-2S</keyword>
<evidence type="ECO:0000256" key="6">
    <source>
        <dbReference type="ARBA" id="ARBA00023014"/>
    </source>
</evidence>
<evidence type="ECO:0000256" key="5">
    <source>
        <dbReference type="ARBA" id="ARBA00023004"/>
    </source>
</evidence>
<organism evidence="10 11">
    <name type="scientific">Amantichitinum ursilacus</name>
    <dbReference type="NCBI Taxonomy" id="857265"/>
    <lineage>
        <taxon>Bacteria</taxon>
        <taxon>Pseudomonadati</taxon>
        <taxon>Pseudomonadota</taxon>
        <taxon>Betaproteobacteria</taxon>
        <taxon>Neisseriales</taxon>
        <taxon>Chitinibacteraceae</taxon>
        <taxon>Amantichitinum</taxon>
    </lineage>
</organism>
<dbReference type="InterPro" id="IPR007419">
    <property type="entry name" value="BFD-like_2Fe2S-bd_dom"/>
</dbReference>
<evidence type="ECO:0000256" key="8">
    <source>
        <dbReference type="ARBA" id="ARBA00046332"/>
    </source>
</evidence>
<keyword evidence="3" id="KW-0479">Metal-binding</keyword>
<evidence type="ECO:0000313" key="11">
    <source>
        <dbReference type="Proteomes" id="UP000037939"/>
    </source>
</evidence>
<dbReference type="EMBL" id="LAQT01000009">
    <property type="protein sequence ID" value="KPC52677.1"/>
    <property type="molecule type" value="Genomic_DNA"/>
</dbReference>
<keyword evidence="1" id="KW-0813">Transport</keyword>
<keyword evidence="5" id="KW-0408">Iron</keyword>
<dbReference type="RefSeq" id="WP_053938152.1">
    <property type="nucleotide sequence ID" value="NZ_LAQT01000009.1"/>
</dbReference>
<evidence type="ECO:0000256" key="2">
    <source>
        <dbReference type="ARBA" id="ARBA00022714"/>
    </source>
</evidence>
<dbReference type="STRING" id="857265.WG78_12555"/>
<proteinExistence type="inferred from homology"/>
<dbReference type="Proteomes" id="UP000037939">
    <property type="component" value="Unassembled WGS sequence"/>
</dbReference>
<evidence type="ECO:0000256" key="3">
    <source>
        <dbReference type="ARBA" id="ARBA00022723"/>
    </source>
</evidence>
<dbReference type="GO" id="GO:0046872">
    <property type="term" value="F:metal ion binding"/>
    <property type="evidence" value="ECO:0007669"/>
    <property type="project" value="UniProtKB-KW"/>
</dbReference>
<dbReference type="GO" id="GO:0051537">
    <property type="term" value="F:2 iron, 2 sulfur cluster binding"/>
    <property type="evidence" value="ECO:0007669"/>
    <property type="project" value="UniProtKB-KW"/>
</dbReference>
<reference evidence="10 11" key="1">
    <citation type="submission" date="2015-07" db="EMBL/GenBank/DDBJ databases">
        <title>Draft genome sequence of the Amantichitinum ursilacus IGB-41, a new chitin-degrading bacterium.</title>
        <authorList>
            <person name="Kirstahler P."/>
            <person name="Guenther M."/>
            <person name="Grumaz C."/>
            <person name="Rupp S."/>
            <person name="Zibek S."/>
            <person name="Sohn K."/>
        </authorList>
    </citation>
    <scope>NUCLEOTIDE SEQUENCE [LARGE SCALE GENOMIC DNA]</scope>
    <source>
        <strain evidence="10 11">IGB-41</strain>
    </source>
</reference>
<evidence type="ECO:0000259" key="9">
    <source>
        <dbReference type="Pfam" id="PF04324"/>
    </source>
</evidence>
<name>A0A0N1JSQ9_9NEIS</name>